<dbReference type="Gene3D" id="1.10.10.10">
    <property type="entry name" value="Winged helix-like DNA-binding domain superfamily/Winged helix DNA-binding domain"/>
    <property type="match status" value="1"/>
</dbReference>
<name>A0A1M4UW23_9ACTN</name>
<dbReference type="InterPro" id="IPR036390">
    <property type="entry name" value="WH_DNA-bd_sf"/>
</dbReference>
<accession>A0A1M4UW23</accession>
<sequence length="153" mass="17316">MGGQTSNELTNDAGFLLSKVTRRLKMQWSQKVAELNLSTVEAALIRNLASMPKMTARARARYLATDPMAVHRSLESLVEKGLCEKRETSNRRYDVTLTEEGERIADKVFAMSHEVWNEIESVIGRDRVESLKANLLAVDQFLENSNHLEHSVN</sequence>
<dbReference type="GO" id="GO:0003700">
    <property type="term" value="F:DNA-binding transcription factor activity"/>
    <property type="evidence" value="ECO:0007669"/>
    <property type="project" value="InterPro"/>
</dbReference>
<feature type="domain" description="HTH marR-type" evidence="1">
    <location>
        <begin position="37"/>
        <end position="101"/>
    </location>
</feature>
<evidence type="ECO:0000259" key="1">
    <source>
        <dbReference type="Pfam" id="PF13463"/>
    </source>
</evidence>
<keyword evidence="3" id="KW-1185">Reference proteome</keyword>
<dbReference type="STRING" id="1121881.SAMN02745225_01113"/>
<gene>
    <name evidence="2" type="ORF">SAMN02745225_01113</name>
</gene>
<dbReference type="EMBL" id="FQUL01000012">
    <property type="protein sequence ID" value="SHE60800.1"/>
    <property type="molecule type" value="Genomic_DNA"/>
</dbReference>
<organism evidence="2 3">
    <name type="scientific">Ferrithrix thermotolerans DSM 19514</name>
    <dbReference type="NCBI Taxonomy" id="1121881"/>
    <lineage>
        <taxon>Bacteria</taxon>
        <taxon>Bacillati</taxon>
        <taxon>Actinomycetota</taxon>
        <taxon>Acidimicrobiia</taxon>
        <taxon>Acidimicrobiales</taxon>
        <taxon>Acidimicrobiaceae</taxon>
        <taxon>Ferrithrix</taxon>
    </lineage>
</organism>
<proteinExistence type="predicted"/>
<dbReference type="InterPro" id="IPR036388">
    <property type="entry name" value="WH-like_DNA-bd_sf"/>
</dbReference>
<dbReference type="Proteomes" id="UP000184295">
    <property type="component" value="Unassembled WGS sequence"/>
</dbReference>
<evidence type="ECO:0000313" key="3">
    <source>
        <dbReference type="Proteomes" id="UP000184295"/>
    </source>
</evidence>
<keyword evidence="2" id="KW-0238">DNA-binding</keyword>
<dbReference type="InterPro" id="IPR000835">
    <property type="entry name" value="HTH_MarR-typ"/>
</dbReference>
<dbReference type="Pfam" id="PF13463">
    <property type="entry name" value="HTH_27"/>
    <property type="match status" value="1"/>
</dbReference>
<evidence type="ECO:0000313" key="2">
    <source>
        <dbReference type="EMBL" id="SHE60800.1"/>
    </source>
</evidence>
<dbReference type="GO" id="GO:0003677">
    <property type="term" value="F:DNA binding"/>
    <property type="evidence" value="ECO:0007669"/>
    <property type="project" value="UniProtKB-KW"/>
</dbReference>
<reference evidence="3" key="1">
    <citation type="submission" date="2016-11" db="EMBL/GenBank/DDBJ databases">
        <authorList>
            <person name="Varghese N."/>
            <person name="Submissions S."/>
        </authorList>
    </citation>
    <scope>NUCLEOTIDE SEQUENCE [LARGE SCALE GENOMIC DNA]</scope>
    <source>
        <strain evidence="3">DSM 19514</strain>
    </source>
</reference>
<protein>
    <submittedName>
        <fullName evidence="2">DNA-binding transcriptional regulator, MarR family</fullName>
    </submittedName>
</protein>
<dbReference type="AlphaFoldDB" id="A0A1M4UW23"/>
<dbReference type="SUPFAM" id="SSF46785">
    <property type="entry name" value="Winged helix' DNA-binding domain"/>
    <property type="match status" value="1"/>
</dbReference>